<organism evidence="3 4">
    <name type="scientific">Luteitalea pratensis</name>
    <dbReference type="NCBI Taxonomy" id="1855912"/>
    <lineage>
        <taxon>Bacteria</taxon>
        <taxon>Pseudomonadati</taxon>
        <taxon>Acidobacteriota</taxon>
        <taxon>Vicinamibacteria</taxon>
        <taxon>Vicinamibacterales</taxon>
        <taxon>Vicinamibacteraceae</taxon>
        <taxon>Luteitalea</taxon>
    </lineage>
</organism>
<dbReference type="GO" id="GO:0016799">
    <property type="term" value="F:hydrolase activity, hydrolyzing N-glycosyl compounds"/>
    <property type="evidence" value="ECO:0007669"/>
    <property type="project" value="InterPro"/>
</dbReference>
<dbReference type="RefSeq" id="WP_110169016.1">
    <property type="nucleotide sequence ID" value="NZ_CP015136.1"/>
</dbReference>
<dbReference type="InterPro" id="IPR036452">
    <property type="entry name" value="Ribo_hydro-like"/>
</dbReference>
<evidence type="ECO:0000313" key="3">
    <source>
        <dbReference type="EMBL" id="AMY07006.1"/>
    </source>
</evidence>
<dbReference type="PATRIC" id="fig|1813736.3.peg.181"/>
<proteinExistence type="predicted"/>
<feature type="domain" description="Cellulose-binding Sde182 nucleoside hydrolase-like" evidence="2">
    <location>
        <begin position="39"/>
        <end position="281"/>
    </location>
</feature>
<accession>A0A143PEY4</accession>
<evidence type="ECO:0000256" key="1">
    <source>
        <dbReference type="SAM" id="MobiDB-lite"/>
    </source>
</evidence>
<dbReference type="AlphaFoldDB" id="A0A143PEY4"/>
<evidence type="ECO:0000313" key="4">
    <source>
        <dbReference type="Proteomes" id="UP000076079"/>
    </source>
</evidence>
<dbReference type="OrthoDB" id="253051at2"/>
<gene>
    <name evidence="3" type="ORF">LuPra_00170</name>
</gene>
<dbReference type="STRING" id="1855912.LuPra_00170"/>
<reference evidence="4" key="2">
    <citation type="submission" date="2016-04" db="EMBL/GenBank/DDBJ databases">
        <title>First Complete Genome Sequence of a Subdivision 6 Acidobacterium.</title>
        <authorList>
            <person name="Huang S."/>
            <person name="Vieira S."/>
            <person name="Bunk B."/>
            <person name="Riedel T."/>
            <person name="Sproeer C."/>
            <person name="Overmann J."/>
        </authorList>
    </citation>
    <scope>NUCLEOTIDE SEQUENCE [LARGE SCALE GENOMIC DNA]</scope>
    <source>
        <strain evidence="4">DSM 100886 HEG_-6_39</strain>
    </source>
</reference>
<dbReference type="SUPFAM" id="SSF53590">
    <property type="entry name" value="Nucleoside hydrolase"/>
    <property type="match status" value="1"/>
</dbReference>
<dbReference type="Gene3D" id="3.90.245.10">
    <property type="entry name" value="Ribonucleoside hydrolase-like"/>
    <property type="match status" value="1"/>
</dbReference>
<dbReference type="InterPro" id="IPR011483">
    <property type="entry name" value="Sde182_NH-like"/>
</dbReference>
<dbReference type="Pfam" id="PF07632">
    <property type="entry name" value="Sde182_NH-like"/>
    <property type="match status" value="1"/>
</dbReference>
<evidence type="ECO:0000259" key="2">
    <source>
        <dbReference type="Pfam" id="PF07632"/>
    </source>
</evidence>
<dbReference type="Proteomes" id="UP000076079">
    <property type="component" value="Chromosome"/>
</dbReference>
<dbReference type="EMBL" id="CP015136">
    <property type="protein sequence ID" value="AMY07006.1"/>
    <property type="molecule type" value="Genomic_DNA"/>
</dbReference>
<protein>
    <recommendedName>
        <fullName evidence="2">Cellulose-binding Sde182 nucleoside hydrolase-like domain-containing protein</fullName>
    </recommendedName>
</protein>
<sequence length="439" mass="48323">MTTRELPWPFLRVTIAALAALAVISGAVVPGGAAVTRPRVIVSTDIGGTDPDDFQSMVHLLLYADVVDLEGLISSPYGPGRHEHILAVIDTYASDYPRLRTHAATYPEPEQLRRMATQGALDRVQGSGVAGATAGSAWIAKQARRDDPRPLYILVWGGLEDVAQALHDAPDILPKLRVYFIGGPNKMWSVDAFDYIEQHHPTLWMIEANSTYRGWFVGGTQTGDWGNRSFVAAHVAGRGALGDYFATLLDGTIKMGDSPSVGYLLRNALEDPSRPGWGGQFVPVWAGRKTVFNRLTTASDVAEAFGVVEFALPIPDGMTARHSARMIVDRRIRVDGQREGNVVRFRFSPRDAKVWPYAIESDVPALNGKAGQFSAVLPALERTRRRSTRHPHWWTDEPDPSAAEGVHAGARSVNRWREEFLRDFADRLLRTKASGPSQR</sequence>
<name>A0A143PEY4_LUTPR</name>
<keyword evidence="4" id="KW-1185">Reference proteome</keyword>
<reference evidence="3 4" key="1">
    <citation type="journal article" date="2016" name="Genome Announc.">
        <title>First Complete Genome Sequence of a Subdivision 6 Acidobacterium Strain.</title>
        <authorList>
            <person name="Huang S."/>
            <person name="Vieira S."/>
            <person name="Bunk B."/>
            <person name="Riedel T."/>
            <person name="Sproer C."/>
            <person name="Overmann J."/>
        </authorList>
    </citation>
    <scope>NUCLEOTIDE SEQUENCE [LARGE SCALE GENOMIC DNA]</scope>
    <source>
        <strain evidence="4">DSM 100886 HEG_-6_39</strain>
    </source>
</reference>
<dbReference type="KEGG" id="abac:LuPra_00170"/>
<feature type="region of interest" description="Disordered" evidence="1">
    <location>
        <begin position="388"/>
        <end position="408"/>
    </location>
</feature>